<feature type="compositionally biased region" description="Low complexity" evidence="9">
    <location>
        <begin position="294"/>
        <end position="309"/>
    </location>
</feature>
<dbReference type="GO" id="GO:0061630">
    <property type="term" value="F:ubiquitin protein ligase activity"/>
    <property type="evidence" value="ECO:0007669"/>
    <property type="project" value="UniProtKB-EC"/>
</dbReference>
<proteinExistence type="predicted"/>
<evidence type="ECO:0000256" key="6">
    <source>
        <dbReference type="ARBA" id="ARBA00022786"/>
    </source>
</evidence>
<dbReference type="AlphaFoldDB" id="A0A5K1GD75"/>
<dbReference type="InterPro" id="IPR039525">
    <property type="entry name" value="RNF126-like_zinc-ribbon"/>
</dbReference>
<dbReference type="GO" id="GO:0008270">
    <property type="term" value="F:zinc ion binding"/>
    <property type="evidence" value="ECO:0007669"/>
    <property type="project" value="UniProtKB-KW"/>
</dbReference>
<sequence>MSRNGSTHWCYQCNCLVNVSGRDTICSRCGGGFIQELDGMEGNGPFDFLGFDYEEQPSIRIMEALSAFLGPRSGRRNRDLDARGRYQGEQPLGFGLGPFVIFRGQMPSGMLNNGGMEIIFDGGSGIGLRRLPANAGELFMNQDLEELIEQLTMNDRRGPPPASRSSIEALPTIKIGQRHLRVDSHCPVCKEKFDISTEAREMPCKHIYHSECIVPWLVQHNSCPVCRYQLPAPGASSSSSRTVTPVDVNPPSSTGQRSGSLRNLSAGDPGWRESNMNSDNQGRRNPFSFLWPFRSGNSSRGSAGSSSAACEENTQRSYSGWPFSD</sequence>
<dbReference type="SMART" id="SM00184">
    <property type="entry name" value="RING"/>
    <property type="match status" value="1"/>
</dbReference>
<keyword evidence="3" id="KW-0808">Transferase</keyword>
<evidence type="ECO:0000256" key="5">
    <source>
        <dbReference type="ARBA" id="ARBA00022771"/>
    </source>
</evidence>
<dbReference type="CDD" id="cd16667">
    <property type="entry name" value="RING-H2_RNF126-like"/>
    <property type="match status" value="1"/>
</dbReference>
<dbReference type="OMA" id="TSYSGWP"/>
<dbReference type="GO" id="GO:0016567">
    <property type="term" value="P:protein ubiquitination"/>
    <property type="evidence" value="ECO:0007669"/>
    <property type="project" value="TreeGrafter"/>
</dbReference>
<dbReference type="SUPFAM" id="SSF57850">
    <property type="entry name" value="RING/U-box"/>
    <property type="match status" value="1"/>
</dbReference>
<feature type="region of interest" description="Disordered" evidence="9">
    <location>
        <begin position="233"/>
        <end position="325"/>
    </location>
</feature>
<dbReference type="PANTHER" id="PTHR15710:SF34">
    <property type="entry name" value="E3 UBIQUITIN-PROTEIN LIGASE RHC1A-RELATED"/>
    <property type="match status" value="1"/>
</dbReference>
<evidence type="ECO:0000256" key="9">
    <source>
        <dbReference type="SAM" id="MobiDB-lite"/>
    </source>
</evidence>
<dbReference type="FunFam" id="3.30.40.10:FF:000022">
    <property type="entry name" value="E3 ubiquitin-protein ligase RING1-like"/>
    <property type="match status" value="1"/>
</dbReference>
<evidence type="ECO:0000256" key="4">
    <source>
        <dbReference type="ARBA" id="ARBA00022723"/>
    </source>
</evidence>
<keyword evidence="5 8" id="KW-0863">Zinc-finger</keyword>
<gene>
    <name evidence="11" type="ORF">NYM_LOCUS26514</name>
</gene>
<dbReference type="OrthoDB" id="8062037at2759"/>
<name>A0A5K1GD75_9MAGN</name>
<keyword evidence="6" id="KW-0833">Ubl conjugation pathway</keyword>
<dbReference type="InterPro" id="IPR013083">
    <property type="entry name" value="Znf_RING/FYVE/PHD"/>
</dbReference>
<dbReference type="GO" id="GO:0005737">
    <property type="term" value="C:cytoplasm"/>
    <property type="evidence" value="ECO:0007669"/>
    <property type="project" value="TreeGrafter"/>
</dbReference>
<dbReference type="PROSITE" id="PS50089">
    <property type="entry name" value="ZF_RING_2"/>
    <property type="match status" value="1"/>
</dbReference>
<accession>A0A5K1GD75</accession>
<dbReference type="EMBL" id="LR721787">
    <property type="protein sequence ID" value="VVW73135.1"/>
    <property type="molecule type" value="Genomic_DNA"/>
</dbReference>
<feature type="domain" description="RING-type" evidence="10">
    <location>
        <begin position="186"/>
        <end position="227"/>
    </location>
</feature>
<evidence type="ECO:0000313" key="11">
    <source>
        <dbReference type="EMBL" id="VVW73135.1"/>
    </source>
</evidence>
<comment type="catalytic activity">
    <reaction evidence="1">
        <text>S-ubiquitinyl-[E2 ubiquitin-conjugating enzyme]-L-cysteine + [acceptor protein]-L-lysine = [E2 ubiquitin-conjugating enzyme]-L-cysteine + N(6)-ubiquitinyl-[acceptor protein]-L-lysine.</text>
        <dbReference type="EC" id="2.3.2.27"/>
    </reaction>
</comment>
<dbReference type="Gramene" id="NC9G0091980.1">
    <property type="protein sequence ID" value="NC9G0091980.1:cds"/>
    <property type="gene ID" value="NC9G0091980"/>
</dbReference>
<feature type="compositionally biased region" description="Polar residues" evidence="9">
    <location>
        <begin position="250"/>
        <end position="263"/>
    </location>
</feature>
<evidence type="ECO:0000256" key="7">
    <source>
        <dbReference type="ARBA" id="ARBA00022833"/>
    </source>
</evidence>
<dbReference type="Pfam" id="PF14369">
    <property type="entry name" value="Zn_ribbon_19"/>
    <property type="match status" value="1"/>
</dbReference>
<evidence type="ECO:0000256" key="8">
    <source>
        <dbReference type="PROSITE-ProRule" id="PRU00175"/>
    </source>
</evidence>
<evidence type="ECO:0000256" key="3">
    <source>
        <dbReference type="ARBA" id="ARBA00022679"/>
    </source>
</evidence>
<organism evidence="11">
    <name type="scientific">Nymphaea colorata</name>
    <name type="common">pocket water lily</name>
    <dbReference type="NCBI Taxonomy" id="210225"/>
    <lineage>
        <taxon>Eukaryota</taxon>
        <taxon>Viridiplantae</taxon>
        <taxon>Streptophyta</taxon>
        <taxon>Embryophyta</taxon>
        <taxon>Tracheophyta</taxon>
        <taxon>Spermatophyta</taxon>
        <taxon>Magnoliopsida</taxon>
        <taxon>Nymphaeales</taxon>
        <taxon>Nymphaeaceae</taxon>
        <taxon>Nymphaea</taxon>
    </lineage>
</organism>
<evidence type="ECO:0000256" key="1">
    <source>
        <dbReference type="ARBA" id="ARBA00000900"/>
    </source>
</evidence>
<dbReference type="InterPro" id="IPR001841">
    <property type="entry name" value="Znf_RING"/>
</dbReference>
<dbReference type="Gene3D" id="3.30.40.10">
    <property type="entry name" value="Zinc/RING finger domain, C3HC4 (zinc finger)"/>
    <property type="match status" value="1"/>
</dbReference>
<keyword evidence="4" id="KW-0479">Metal-binding</keyword>
<dbReference type="PANTHER" id="PTHR15710">
    <property type="entry name" value="E3 UBIQUITIN-PROTEIN LIGASE PRAJA"/>
    <property type="match status" value="1"/>
</dbReference>
<dbReference type="EC" id="2.3.2.27" evidence="2"/>
<reference evidence="11" key="1">
    <citation type="submission" date="2019-09" db="EMBL/GenBank/DDBJ databases">
        <authorList>
            <person name="Zhang L."/>
        </authorList>
    </citation>
    <scope>NUCLEOTIDE SEQUENCE</scope>
</reference>
<protein>
    <recommendedName>
        <fullName evidence="2">RING-type E3 ubiquitin transferase</fullName>
        <ecNumber evidence="2">2.3.2.27</ecNumber>
    </recommendedName>
</protein>
<evidence type="ECO:0000259" key="10">
    <source>
        <dbReference type="PROSITE" id="PS50089"/>
    </source>
</evidence>
<evidence type="ECO:0000256" key="2">
    <source>
        <dbReference type="ARBA" id="ARBA00012483"/>
    </source>
</evidence>
<keyword evidence="7" id="KW-0862">Zinc</keyword>
<dbReference type="Pfam" id="PF13639">
    <property type="entry name" value="zf-RING_2"/>
    <property type="match status" value="1"/>
</dbReference>